<organism evidence="2 4">
    <name type="scientific">Faucicola osloensis</name>
    <name type="common">Moraxella osloensis</name>
    <dbReference type="NCBI Taxonomy" id="34062"/>
    <lineage>
        <taxon>Bacteria</taxon>
        <taxon>Pseudomonadati</taxon>
        <taxon>Pseudomonadota</taxon>
        <taxon>Gammaproteobacteria</taxon>
        <taxon>Moraxellales</taxon>
        <taxon>Moraxellaceae</taxon>
        <taxon>Faucicola</taxon>
    </lineage>
</organism>
<evidence type="ECO:0000256" key="1">
    <source>
        <dbReference type="SAM" id="MobiDB-lite"/>
    </source>
</evidence>
<dbReference type="Proteomes" id="UP000255230">
    <property type="component" value="Unassembled WGS sequence"/>
</dbReference>
<reference evidence="2 4" key="1">
    <citation type="submission" date="2017-12" db="EMBL/GenBank/DDBJ databases">
        <title>Phylogenetic diversity of female urinary microbiome.</title>
        <authorList>
            <person name="Thomas-White K."/>
            <person name="Wolfe A.J."/>
        </authorList>
    </citation>
    <scope>NUCLEOTIDE SEQUENCE [LARGE SCALE GENOMIC DNA]</scope>
    <source>
        <strain evidence="2 4">UMB0416</strain>
    </source>
</reference>
<evidence type="ECO:0000313" key="5">
    <source>
        <dbReference type="Proteomes" id="UP000255230"/>
    </source>
</evidence>
<dbReference type="Pfam" id="PF10722">
    <property type="entry name" value="YbjN"/>
    <property type="match status" value="1"/>
</dbReference>
<dbReference type="EMBL" id="PKJS01000006">
    <property type="protein sequence ID" value="PKZ68922.1"/>
    <property type="molecule type" value="Genomic_DNA"/>
</dbReference>
<evidence type="ECO:0000313" key="4">
    <source>
        <dbReference type="Proteomes" id="UP000234914"/>
    </source>
</evidence>
<dbReference type="KEGG" id="mos:AXE82_05190"/>
<keyword evidence="5" id="KW-1185">Reference proteome</keyword>
<proteinExistence type="predicted"/>
<evidence type="ECO:0000313" key="3">
    <source>
        <dbReference type="EMBL" id="STY96651.1"/>
    </source>
</evidence>
<dbReference type="RefSeq" id="WP_062332187.1">
    <property type="nucleotide sequence ID" value="NZ_CBCRZU010000006.1"/>
</dbReference>
<evidence type="ECO:0000313" key="2">
    <source>
        <dbReference type="EMBL" id="PKZ68922.1"/>
    </source>
</evidence>
<gene>
    <name evidence="2" type="ORF">CYJ96_05500</name>
    <name evidence="3" type="ORF">NCTC10465_00414</name>
</gene>
<dbReference type="GeneID" id="35778555"/>
<accession>A0A0X8K619</accession>
<reference evidence="3 5" key="2">
    <citation type="submission" date="2018-06" db="EMBL/GenBank/DDBJ databases">
        <authorList>
            <consortium name="Pathogen Informatics"/>
            <person name="Doyle S."/>
        </authorList>
    </citation>
    <scope>NUCLEOTIDE SEQUENCE [LARGE SCALE GENOMIC DNA]</scope>
    <source>
        <strain evidence="3 5">NCTC10465</strain>
    </source>
</reference>
<dbReference type="EMBL" id="UGPY01000001">
    <property type="protein sequence ID" value="STY96651.1"/>
    <property type="molecule type" value="Genomic_DNA"/>
</dbReference>
<name>A0A0X8K619_FAUOS</name>
<dbReference type="AlphaFoldDB" id="A0A0X8K619"/>
<sequence length="260" mass="29805">MSKNPKRLWQRLKLFFTAETSVPLPVDDKTTDPSHCAETGEHSDATGYQPFVKNRVNAAFDEHSHSQDEPLLASESLDADDELELQPITPDDIEHILASMGYQFMYHPASEQDEQSIHHYTMQVSDKERHWGCMIRFFSEQQLIAVYSIYPTAIAEANRPEMLAMLAYLNYDLMIGNLEMDVMDGELRFKTSLDLEVTGVSELIMSYLLQSNFSLFSRLYDTIREMIEQPHTTHDLQGAVDKLIDSQQARNFFLASDAIQ</sequence>
<protein>
    <submittedName>
        <fullName evidence="3">Family of uncharacterized function (DUF1790)</fullName>
    </submittedName>
    <submittedName>
        <fullName evidence="2">YbjN domain-containing protein</fullName>
    </submittedName>
</protein>
<dbReference type="InterPro" id="IPR019660">
    <property type="entry name" value="Put_sensory_transdc_reg_YbjN"/>
</dbReference>
<dbReference type="Proteomes" id="UP000234914">
    <property type="component" value="Unassembled WGS sequence"/>
</dbReference>
<feature type="region of interest" description="Disordered" evidence="1">
    <location>
        <begin position="26"/>
        <end position="47"/>
    </location>
</feature>